<dbReference type="InterPro" id="IPR001647">
    <property type="entry name" value="HTH_TetR"/>
</dbReference>
<feature type="domain" description="HTH tetR-type" evidence="5">
    <location>
        <begin position="12"/>
        <end position="72"/>
    </location>
</feature>
<evidence type="ECO:0000256" key="2">
    <source>
        <dbReference type="ARBA" id="ARBA00023125"/>
    </source>
</evidence>
<dbReference type="SUPFAM" id="SSF46689">
    <property type="entry name" value="Homeodomain-like"/>
    <property type="match status" value="1"/>
</dbReference>
<evidence type="ECO:0000313" key="6">
    <source>
        <dbReference type="EMBL" id="MVU78281.1"/>
    </source>
</evidence>
<dbReference type="GO" id="GO:0003700">
    <property type="term" value="F:DNA-binding transcription factor activity"/>
    <property type="evidence" value="ECO:0007669"/>
    <property type="project" value="TreeGrafter"/>
</dbReference>
<organism evidence="6 7">
    <name type="scientific">Nocardia terrae</name>
    <dbReference type="NCBI Taxonomy" id="2675851"/>
    <lineage>
        <taxon>Bacteria</taxon>
        <taxon>Bacillati</taxon>
        <taxon>Actinomycetota</taxon>
        <taxon>Actinomycetes</taxon>
        <taxon>Mycobacteriales</taxon>
        <taxon>Nocardiaceae</taxon>
        <taxon>Nocardia</taxon>
    </lineage>
</organism>
<name>A0A7K1UVI6_9NOCA</name>
<protein>
    <submittedName>
        <fullName evidence="6">TetR family transcriptional regulator</fullName>
    </submittedName>
</protein>
<keyword evidence="2 4" id="KW-0238">DNA-binding</keyword>
<dbReference type="EMBL" id="WRPP01000002">
    <property type="protein sequence ID" value="MVU78281.1"/>
    <property type="molecule type" value="Genomic_DNA"/>
</dbReference>
<keyword evidence="7" id="KW-1185">Reference proteome</keyword>
<dbReference type="Gene3D" id="1.10.357.10">
    <property type="entry name" value="Tetracycline Repressor, domain 2"/>
    <property type="match status" value="1"/>
</dbReference>
<dbReference type="PANTHER" id="PTHR30055">
    <property type="entry name" value="HTH-TYPE TRANSCRIPTIONAL REGULATOR RUTR"/>
    <property type="match status" value="1"/>
</dbReference>
<dbReference type="PRINTS" id="PR00455">
    <property type="entry name" value="HTHTETR"/>
</dbReference>
<dbReference type="PROSITE" id="PS50977">
    <property type="entry name" value="HTH_TETR_2"/>
    <property type="match status" value="1"/>
</dbReference>
<comment type="caution">
    <text evidence="6">The sequence shown here is derived from an EMBL/GenBank/DDBJ whole genome shotgun (WGS) entry which is preliminary data.</text>
</comment>
<dbReference type="Gene3D" id="1.10.10.60">
    <property type="entry name" value="Homeodomain-like"/>
    <property type="match status" value="1"/>
</dbReference>
<proteinExistence type="predicted"/>
<dbReference type="Proteomes" id="UP000466794">
    <property type="component" value="Unassembled WGS sequence"/>
</dbReference>
<dbReference type="SUPFAM" id="SSF48498">
    <property type="entry name" value="Tetracyclin repressor-like, C-terminal domain"/>
    <property type="match status" value="1"/>
</dbReference>
<dbReference type="Pfam" id="PF00440">
    <property type="entry name" value="TetR_N"/>
    <property type="match status" value="1"/>
</dbReference>
<evidence type="ECO:0000256" key="1">
    <source>
        <dbReference type="ARBA" id="ARBA00023015"/>
    </source>
</evidence>
<dbReference type="InterPro" id="IPR009057">
    <property type="entry name" value="Homeodomain-like_sf"/>
</dbReference>
<accession>A0A7K1UVI6</accession>
<dbReference type="PANTHER" id="PTHR30055:SF234">
    <property type="entry name" value="HTH-TYPE TRANSCRIPTIONAL REGULATOR BETI"/>
    <property type="match status" value="1"/>
</dbReference>
<keyword evidence="3" id="KW-0804">Transcription</keyword>
<reference evidence="6 7" key="1">
    <citation type="submission" date="2019-12" db="EMBL/GenBank/DDBJ databases">
        <title>Nocardia sp. nov. ET3-3 isolated from soil.</title>
        <authorList>
            <person name="Kanchanasin P."/>
            <person name="Tanasupawat S."/>
            <person name="Yuki M."/>
            <person name="Kudo T."/>
        </authorList>
    </citation>
    <scope>NUCLEOTIDE SEQUENCE [LARGE SCALE GENOMIC DNA]</scope>
    <source>
        <strain evidence="6 7">ET3-3</strain>
    </source>
</reference>
<gene>
    <name evidence="6" type="ORF">GPX89_13630</name>
</gene>
<feature type="DNA-binding region" description="H-T-H motif" evidence="4">
    <location>
        <begin position="35"/>
        <end position="54"/>
    </location>
</feature>
<evidence type="ECO:0000313" key="7">
    <source>
        <dbReference type="Proteomes" id="UP000466794"/>
    </source>
</evidence>
<evidence type="ECO:0000259" key="5">
    <source>
        <dbReference type="PROSITE" id="PS50977"/>
    </source>
</evidence>
<dbReference type="InterPro" id="IPR050109">
    <property type="entry name" value="HTH-type_TetR-like_transc_reg"/>
</dbReference>
<dbReference type="InterPro" id="IPR036271">
    <property type="entry name" value="Tet_transcr_reg_TetR-rel_C_sf"/>
</dbReference>
<dbReference type="RefSeq" id="WP_157387808.1">
    <property type="nucleotide sequence ID" value="NZ_WRPP01000002.1"/>
</dbReference>
<dbReference type="InterPro" id="IPR041678">
    <property type="entry name" value="TetR_C_16"/>
</dbReference>
<dbReference type="GO" id="GO:0000976">
    <property type="term" value="F:transcription cis-regulatory region binding"/>
    <property type="evidence" value="ECO:0007669"/>
    <property type="project" value="TreeGrafter"/>
</dbReference>
<evidence type="ECO:0000256" key="3">
    <source>
        <dbReference type="ARBA" id="ARBA00023163"/>
    </source>
</evidence>
<dbReference type="AlphaFoldDB" id="A0A7K1UVI6"/>
<evidence type="ECO:0000256" key="4">
    <source>
        <dbReference type="PROSITE-ProRule" id="PRU00335"/>
    </source>
</evidence>
<dbReference type="Pfam" id="PF17920">
    <property type="entry name" value="TetR_C_16"/>
    <property type="match status" value="1"/>
</dbReference>
<keyword evidence="1" id="KW-0805">Transcription regulation</keyword>
<sequence>MDPATTRAQQRRNTEARILEAAGRLFAEAGYERTTIRAIATAAATDPGLVMRYFGSKAELFARVAVVGDLQTIEGSPTQTAELLLGALVAKLEEEPVNALAAIRSMLTNPDAAGEVRAAMVAQQRQAADHLVQDDADLRAGLLGAVTLGVVIGRHLLHLDGLNDASPQRISAVLRRAFHEIAHGRPETDPPI</sequence>